<dbReference type="PANTHER" id="PTHR30307">
    <property type="entry name" value="S-ADENOSYLMETHIONINE:TRNA RIBOSYLTRANSFERASE-ISOMERASE"/>
    <property type="match status" value="1"/>
</dbReference>
<dbReference type="GO" id="GO:0051075">
    <property type="term" value="F:S-adenosylmethionine:tRNA ribosyltransferase-isomerase activity"/>
    <property type="evidence" value="ECO:0007669"/>
    <property type="project" value="UniProtKB-EC"/>
</dbReference>
<dbReference type="Proteomes" id="UP000632828">
    <property type="component" value="Unassembled WGS sequence"/>
</dbReference>
<evidence type="ECO:0000256" key="1">
    <source>
        <dbReference type="ARBA" id="ARBA00004496"/>
    </source>
</evidence>
<gene>
    <name evidence="13 14" type="primary">queA</name>
    <name evidence="14" type="ORF">ICT70_09805</name>
</gene>
<keyword evidence="4 13" id="KW-0963">Cytoplasm</keyword>
<keyword evidence="5 13" id="KW-0808">Transferase</keyword>
<evidence type="ECO:0000256" key="6">
    <source>
        <dbReference type="ARBA" id="ARBA00022691"/>
    </source>
</evidence>
<dbReference type="NCBIfam" id="NF001140">
    <property type="entry name" value="PRK00147.1"/>
    <property type="match status" value="1"/>
</dbReference>
<comment type="caution">
    <text evidence="14">The sequence shown here is derived from an EMBL/GenBank/DDBJ whole genome shotgun (WGS) entry which is preliminary data.</text>
</comment>
<dbReference type="EMBL" id="JACWUN010000010">
    <property type="protein sequence ID" value="MBD1400967.1"/>
    <property type="molecule type" value="Genomic_DNA"/>
</dbReference>
<evidence type="ECO:0000256" key="7">
    <source>
        <dbReference type="ARBA" id="ARBA00022785"/>
    </source>
</evidence>
<dbReference type="PANTHER" id="PTHR30307:SF0">
    <property type="entry name" value="S-ADENOSYLMETHIONINE:TRNA RIBOSYLTRANSFERASE-ISOMERASE"/>
    <property type="match status" value="1"/>
</dbReference>
<dbReference type="Gene3D" id="3.40.1780.10">
    <property type="entry name" value="QueA-like"/>
    <property type="match status" value="1"/>
</dbReference>
<evidence type="ECO:0000256" key="12">
    <source>
        <dbReference type="ARBA" id="ARBA00076160"/>
    </source>
</evidence>
<accession>A0A8J6ULC0</accession>
<sequence>MWLSDFDFTLPEELIAQAPAARRDASRLLSVERRTGSITSRQFIDIVDSFCPGDVLVVNDTQVIPARLFANKISGGQVEVLLVRKCPEPAGGEDWLCMTRSSKPLAAGTRLIFDKRLSAEVLQAGDDSLRHIRFDGQGDFWQIIDEIGHLPLPPYIKRADTLTDRSRYQTVFAREKGAVAAPTAGLHFTSEILEQIRAKGVEICHLTLHVGPGTFLPVRVEDVRHHKMHAEYYSIPVATAQTINQARACGGRVFAVGTTVTRALETAAGEEGLLKAGDGDSDIFIIPGYRFKIVDALITNFHLPKSTLLMLVSAFAGRELMLRAYDQAVGEKYRFFSYGDCMLIL</sequence>
<dbReference type="EC" id="2.4.99.17" evidence="10 13"/>
<evidence type="ECO:0000256" key="11">
    <source>
        <dbReference type="ARBA" id="ARBA00069325"/>
    </source>
</evidence>
<dbReference type="RefSeq" id="WP_191156059.1">
    <property type="nucleotide sequence ID" value="NZ_JACWUN010000010.1"/>
</dbReference>
<evidence type="ECO:0000313" key="14">
    <source>
        <dbReference type="EMBL" id="MBD1400967.1"/>
    </source>
</evidence>
<comment type="catalytic activity">
    <reaction evidence="8 13">
        <text>7-aminomethyl-7-carbaguanosine(34) in tRNA + S-adenosyl-L-methionine = epoxyqueuosine(34) in tRNA + adenine + L-methionine + 2 H(+)</text>
        <dbReference type="Rhea" id="RHEA:32155"/>
        <dbReference type="Rhea" id="RHEA-COMP:10342"/>
        <dbReference type="Rhea" id="RHEA-COMP:18582"/>
        <dbReference type="ChEBI" id="CHEBI:15378"/>
        <dbReference type="ChEBI" id="CHEBI:16708"/>
        <dbReference type="ChEBI" id="CHEBI:57844"/>
        <dbReference type="ChEBI" id="CHEBI:59789"/>
        <dbReference type="ChEBI" id="CHEBI:82833"/>
        <dbReference type="ChEBI" id="CHEBI:194443"/>
        <dbReference type="EC" id="2.4.99.17"/>
    </reaction>
</comment>
<dbReference type="InterPro" id="IPR042119">
    <property type="entry name" value="QueA_dom2"/>
</dbReference>
<evidence type="ECO:0000256" key="8">
    <source>
        <dbReference type="ARBA" id="ARBA00052751"/>
    </source>
</evidence>
<dbReference type="GO" id="GO:0005737">
    <property type="term" value="C:cytoplasm"/>
    <property type="evidence" value="ECO:0007669"/>
    <property type="project" value="UniProtKB-SubCell"/>
</dbReference>
<dbReference type="Pfam" id="PF02547">
    <property type="entry name" value="Queuosine_synth"/>
    <property type="match status" value="1"/>
</dbReference>
<dbReference type="Gene3D" id="2.40.10.240">
    <property type="entry name" value="QueA-like"/>
    <property type="match status" value="1"/>
</dbReference>
<comment type="subunit">
    <text evidence="3 13">Monomer.</text>
</comment>
<evidence type="ECO:0000256" key="5">
    <source>
        <dbReference type="ARBA" id="ARBA00022679"/>
    </source>
</evidence>
<proteinExistence type="inferred from homology"/>
<reference evidence="14" key="1">
    <citation type="submission" date="2020-09" db="EMBL/GenBank/DDBJ databases">
        <title>Pelobacter alkaliphilus sp. nov., a novel anaerobic arsenate-reducing bacterium from terrestrial mud volcano.</title>
        <authorList>
            <person name="Khomyakova M.A."/>
            <person name="Merkel A.Y."/>
            <person name="Slobodkin A.I."/>
        </authorList>
    </citation>
    <scope>NUCLEOTIDE SEQUENCE</scope>
    <source>
        <strain evidence="14">M08fum</strain>
    </source>
</reference>
<comment type="function">
    <text evidence="13">Transfers and isomerizes the ribose moiety from AdoMet to the 7-aminomethyl group of 7-deazaguanine (preQ1-tRNA) to give epoxyqueuosine (oQ-tRNA).</text>
</comment>
<keyword evidence="7 13" id="KW-0671">Queuosine biosynthesis</keyword>
<evidence type="ECO:0000256" key="3">
    <source>
        <dbReference type="ARBA" id="ARBA00011245"/>
    </source>
</evidence>
<keyword evidence="15" id="KW-1185">Reference proteome</keyword>
<dbReference type="HAMAP" id="MF_00113">
    <property type="entry name" value="QueA"/>
    <property type="match status" value="1"/>
</dbReference>
<protein>
    <recommendedName>
        <fullName evidence="11 13">S-adenosylmethionine:tRNA ribosyltransferase-isomerase</fullName>
        <ecNumber evidence="10 13">2.4.99.17</ecNumber>
    </recommendedName>
    <alternativeName>
        <fullName evidence="12 13">Queuosine biosynthesis protein QueA</fullName>
    </alternativeName>
</protein>
<dbReference type="NCBIfam" id="TIGR00113">
    <property type="entry name" value="queA"/>
    <property type="match status" value="1"/>
</dbReference>
<dbReference type="UniPathway" id="UPA00392"/>
<comment type="subcellular location">
    <subcellularLocation>
        <location evidence="1 13">Cytoplasm</location>
    </subcellularLocation>
</comment>
<evidence type="ECO:0000256" key="10">
    <source>
        <dbReference type="ARBA" id="ARBA00066503"/>
    </source>
</evidence>
<dbReference type="GO" id="GO:0008616">
    <property type="term" value="P:tRNA queuosine(34) biosynthetic process"/>
    <property type="evidence" value="ECO:0007669"/>
    <property type="project" value="UniProtKB-UniRule"/>
</dbReference>
<name>A0A8J6ULC0_9BACT</name>
<dbReference type="InterPro" id="IPR036100">
    <property type="entry name" value="QueA_sf"/>
</dbReference>
<keyword evidence="14" id="KW-0328">Glycosyltransferase</keyword>
<dbReference type="SUPFAM" id="SSF111337">
    <property type="entry name" value="QueA-like"/>
    <property type="match status" value="1"/>
</dbReference>
<dbReference type="InterPro" id="IPR042118">
    <property type="entry name" value="QueA_dom1"/>
</dbReference>
<dbReference type="FunFam" id="3.40.1780.10:FF:000001">
    <property type="entry name" value="S-adenosylmethionine:tRNA ribosyltransferase-isomerase"/>
    <property type="match status" value="1"/>
</dbReference>
<evidence type="ECO:0000256" key="13">
    <source>
        <dbReference type="HAMAP-Rule" id="MF_00113"/>
    </source>
</evidence>
<dbReference type="FunFam" id="2.40.10.240:FF:000002">
    <property type="entry name" value="S-adenosylmethionine:tRNA ribosyltransferase-isomerase"/>
    <property type="match status" value="1"/>
</dbReference>
<evidence type="ECO:0000256" key="2">
    <source>
        <dbReference type="ARBA" id="ARBA00004691"/>
    </source>
</evidence>
<dbReference type="AlphaFoldDB" id="A0A8J6ULC0"/>
<organism evidence="14 15">
    <name type="scientific">Pelovirga terrestris</name>
    <dbReference type="NCBI Taxonomy" id="2771352"/>
    <lineage>
        <taxon>Bacteria</taxon>
        <taxon>Pseudomonadati</taxon>
        <taxon>Thermodesulfobacteriota</taxon>
        <taxon>Desulfuromonadia</taxon>
        <taxon>Geobacterales</taxon>
        <taxon>Geobacteraceae</taxon>
        <taxon>Pelovirga</taxon>
    </lineage>
</organism>
<comment type="pathway">
    <text evidence="2 13">tRNA modification; tRNA-queuosine biosynthesis.</text>
</comment>
<dbReference type="InterPro" id="IPR003699">
    <property type="entry name" value="QueA"/>
</dbReference>
<evidence type="ECO:0000256" key="4">
    <source>
        <dbReference type="ARBA" id="ARBA00022490"/>
    </source>
</evidence>
<comment type="similarity">
    <text evidence="9 13">Belongs to the QueA family.</text>
</comment>
<evidence type="ECO:0000313" key="15">
    <source>
        <dbReference type="Proteomes" id="UP000632828"/>
    </source>
</evidence>
<keyword evidence="6 13" id="KW-0949">S-adenosyl-L-methionine</keyword>
<evidence type="ECO:0000256" key="9">
    <source>
        <dbReference type="ARBA" id="ARBA00061210"/>
    </source>
</evidence>